<organism evidence="5 6">
    <name type="scientific">Emticicia aquatilis</name>
    <dbReference type="NCBI Taxonomy" id="1537369"/>
    <lineage>
        <taxon>Bacteria</taxon>
        <taxon>Pseudomonadati</taxon>
        <taxon>Bacteroidota</taxon>
        <taxon>Cytophagia</taxon>
        <taxon>Cytophagales</taxon>
        <taxon>Leadbetterellaceae</taxon>
        <taxon>Emticicia</taxon>
    </lineage>
</organism>
<dbReference type="InterPro" id="IPR012093">
    <property type="entry name" value="Pirin"/>
</dbReference>
<proteinExistence type="inferred from homology"/>
<dbReference type="AlphaFoldDB" id="A0A916YPJ5"/>
<feature type="domain" description="Quercetin 2,3-dioxygenase C-terminal cupin" evidence="4">
    <location>
        <begin position="152"/>
        <end position="226"/>
    </location>
</feature>
<dbReference type="InterPro" id="IPR014710">
    <property type="entry name" value="RmlC-like_jellyroll"/>
</dbReference>
<sequence length="229" mass="25959">MTQNEAKIFLSAQRGKTELSWFRSFHSFNFGNFQDPNKEHIGKLRVFNDSTLAAGCGMKMQVEKPTEVLILPLVGGIEFKNSAGYHDFLEAGKVQVFSADAGMEYEVLNPYENELINYLEIWIEKENSVRPSTISVDIDIEKRNELLPIFSSVHNDAFGYFGKYNGREEGVFQVKNTGNCLYVFVIEGAFEVDNKLMEARDGLAIWNADEIEFEALSNDAMLLIFEIPA</sequence>
<dbReference type="InterPro" id="IPR003829">
    <property type="entry name" value="Pirin_N_dom"/>
</dbReference>
<evidence type="ECO:0000256" key="1">
    <source>
        <dbReference type="ARBA" id="ARBA00008416"/>
    </source>
</evidence>
<dbReference type="SUPFAM" id="SSF51182">
    <property type="entry name" value="RmlC-like cupins"/>
    <property type="match status" value="1"/>
</dbReference>
<reference evidence="5" key="2">
    <citation type="submission" date="2020-09" db="EMBL/GenBank/DDBJ databases">
        <authorList>
            <person name="Sun Q."/>
            <person name="Zhou Y."/>
        </authorList>
    </citation>
    <scope>NUCLEOTIDE SEQUENCE</scope>
    <source>
        <strain evidence="5">CGMCC 1.15958</strain>
    </source>
</reference>
<protein>
    <recommendedName>
        <fullName evidence="7">Pirin</fullName>
    </recommendedName>
</protein>
<dbReference type="Gene3D" id="2.60.120.10">
    <property type="entry name" value="Jelly Rolls"/>
    <property type="match status" value="2"/>
</dbReference>
<dbReference type="Pfam" id="PF17954">
    <property type="entry name" value="Pirin_C_2"/>
    <property type="match status" value="1"/>
</dbReference>
<gene>
    <name evidence="5" type="ORF">GCM10011514_19050</name>
</gene>
<dbReference type="Proteomes" id="UP000609064">
    <property type="component" value="Unassembled WGS sequence"/>
</dbReference>
<dbReference type="PANTHER" id="PTHR43212">
    <property type="entry name" value="QUERCETIN 2,3-DIOXYGENASE"/>
    <property type="match status" value="1"/>
</dbReference>
<dbReference type="InterPro" id="IPR041602">
    <property type="entry name" value="Quercetinase_C"/>
</dbReference>
<comment type="caution">
    <text evidence="5">The sequence shown here is derived from an EMBL/GenBank/DDBJ whole genome shotgun (WGS) entry which is preliminary data.</text>
</comment>
<evidence type="ECO:0000256" key="2">
    <source>
        <dbReference type="RuleBase" id="RU003457"/>
    </source>
</evidence>
<keyword evidence="6" id="KW-1185">Reference proteome</keyword>
<dbReference type="RefSeq" id="WP_188765829.1">
    <property type="nucleotide sequence ID" value="NZ_BMKK01000003.1"/>
</dbReference>
<comment type="similarity">
    <text evidence="1 2">Belongs to the pirin family.</text>
</comment>
<name>A0A916YPJ5_9BACT</name>
<evidence type="ECO:0000313" key="5">
    <source>
        <dbReference type="EMBL" id="GGD55051.1"/>
    </source>
</evidence>
<dbReference type="InterPro" id="IPR011051">
    <property type="entry name" value="RmlC_Cupin_sf"/>
</dbReference>
<reference evidence="5" key="1">
    <citation type="journal article" date="2014" name="Int. J. Syst. Evol. Microbiol.">
        <title>Complete genome sequence of Corynebacterium casei LMG S-19264T (=DSM 44701T), isolated from a smear-ripened cheese.</title>
        <authorList>
            <consortium name="US DOE Joint Genome Institute (JGI-PGF)"/>
            <person name="Walter F."/>
            <person name="Albersmeier A."/>
            <person name="Kalinowski J."/>
            <person name="Ruckert C."/>
        </authorList>
    </citation>
    <scope>NUCLEOTIDE SEQUENCE</scope>
    <source>
        <strain evidence="5">CGMCC 1.15958</strain>
    </source>
</reference>
<dbReference type="Pfam" id="PF02678">
    <property type="entry name" value="Pirin"/>
    <property type="match status" value="1"/>
</dbReference>
<evidence type="ECO:0000259" key="3">
    <source>
        <dbReference type="Pfam" id="PF02678"/>
    </source>
</evidence>
<evidence type="ECO:0000259" key="4">
    <source>
        <dbReference type="Pfam" id="PF17954"/>
    </source>
</evidence>
<feature type="domain" description="Pirin N-terminal" evidence="3">
    <location>
        <begin position="16"/>
        <end position="123"/>
    </location>
</feature>
<accession>A0A916YPJ5</accession>
<evidence type="ECO:0008006" key="7">
    <source>
        <dbReference type="Google" id="ProtNLM"/>
    </source>
</evidence>
<evidence type="ECO:0000313" key="6">
    <source>
        <dbReference type="Proteomes" id="UP000609064"/>
    </source>
</evidence>
<dbReference type="EMBL" id="BMKK01000003">
    <property type="protein sequence ID" value="GGD55051.1"/>
    <property type="molecule type" value="Genomic_DNA"/>
</dbReference>
<dbReference type="PANTHER" id="PTHR43212:SF3">
    <property type="entry name" value="QUERCETIN 2,3-DIOXYGENASE"/>
    <property type="match status" value="1"/>
</dbReference>